<dbReference type="InterPro" id="IPR058825">
    <property type="entry name" value="MDM34_N"/>
</dbReference>
<dbReference type="GO" id="GO:1990456">
    <property type="term" value="P:mitochondrion-endoplasmic reticulum membrane tethering"/>
    <property type="evidence" value="ECO:0007669"/>
    <property type="project" value="TreeGrafter"/>
</dbReference>
<dbReference type="PANTHER" id="PTHR28185:SF1">
    <property type="entry name" value="MITOCHONDRIAL DISTRIBUTION AND MORPHOLOGY PROTEIN 34"/>
    <property type="match status" value="1"/>
</dbReference>
<evidence type="ECO:0000256" key="8">
    <source>
        <dbReference type="ARBA" id="ARBA00023128"/>
    </source>
</evidence>
<evidence type="ECO:0000256" key="3">
    <source>
        <dbReference type="ARBA" id="ARBA00022452"/>
    </source>
</evidence>
<accession>A0A9N9AYD4</accession>
<keyword evidence="4" id="KW-0812">Transmembrane</keyword>
<dbReference type="InterPro" id="IPR031468">
    <property type="entry name" value="SMP_LBD"/>
</dbReference>
<keyword evidence="5" id="KW-1000">Mitochondrion outer membrane</keyword>
<evidence type="ECO:0000259" key="10">
    <source>
        <dbReference type="PROSITE" id="PS51847"/>
    </source>
</evidence>
<proteinExistence type="predicted"/>
<keyword evidence="2" id="KW-0813">Transport</keyword>
<dbReference type="Proteomes" id="UP000789706">
    <property type="component" value="Unassembled WGS sequence"/>
</dbReference>
<name>A0A9N9AYD4_9GLOM</name>
<keyword evidence="6" id="KW-0445">Lipid transport</keyword>
<dbReference type="AlphaFoldDB" id="A0A9N9AYD4"/>
<keyword evidence="8" id="KW-0496">Mitochondrion</keyword>
<sequence>MAFKFNWPDFTTEFVEQAKNLLTTALNKSNKPANIVDHIVVKDLNMGTKPPELEIMEIGELAVDKFRGIFKLIYTGDAHLTLQTK</sequence>
<dbReference type="OrthoDB" id="17927at2759"/>
<protein>
    <submittedName>
        <fullName evidence="11">4031_t:CDS:1</fullName>
    </submittedName>
</protein>
<evidence type="ECO:0000256" key="1">
    <source>
        <dbReference type="ARBA" id="ARBA00004370"/>
    </source>
</evidence>
<evidence type="ECO:0000256" key="6">
    <source>
        <dbReference type="ARBA" id="ARBA00023055"/>
    </source>
</evidence>
<dbReference type="PROSITE" id="PS51847">
    <property type="entry name" value="SMP"/>
    <property type="match status" value="1"/>
</dbReference>
<comment type="caution">
    <text evidence="11">The sequence shown here is derived from an EMBL/GenBank/DDBJ whole genome shotgun (WGS) entry which is preliminary data.</text>
</comment>
<evidence type="ECO:0000256" key="5">
    <source>
        <dbReference type="ARBA" id="ARBA00022787"/>
    </source>
</evidence>
<evidence type="ECO:0000256" key="4">
    <source>
        <dbReference type="ARBA" id="ARBA00022692"/>
    </source>
</evidence>
<organism evidence="11 12">
    <name type="scientific">Diversispora eburnea</name>
    <dbReference type="NCBI Taxonomy" id="1213867"/>
    <lineage>
        <taxon>Eukaryota</taxon>
        <taxon>Fungi</taxon>
        <taxon>Fungi incertae sedis</taxon>
        <taxon>Mucoromycota</taxon>
        <taxon>Glomeromycotina</taxon>
        <taxon>Glomeromycetes</taxon>
        <taxon>Diversisporales</taxon>
        <taxon>Diversisporaceae</taxon>
        <taxon>Diversispora</taxon>
    </lineage>
</organism>
<keyword evidence="9" id="KW-0472">Membrane</keyword>
<evidence type="ECO:0000256" key="9">
    <source>
        <dbReference type="ARBA" id="ARBA00023136"/>
    </source>
</evidence>
<evidence type="ECO:0000313" key="11">
    <source>
        <dbReference type="EMBL" id="CAG8544147.1"/>
    </source>
</evidence>
<gene>
    <name evidence="11" type="ORF">DEBURN_LOCUS6769</name>
</gene>
<keyword evidence="3" id="KW-1134">Transmembrane beta strand</keyword>
<dbReference type="GO" id="GO:0007005">
    <property type="term" value="P:mitochondrion organization"/>
    <property type="evidence" value="ECO:0007669"/>
    <property type="project" value="InterPro"/>
</dbReference>
<feature type="domain" description="SMP-LTD" evidence="10">
    <location>
        <begin position="1"/>
        <end position="85"/>
    </location>
</feature>
<dbReference type="Pfam" id="PF26545">
    <property type="entry name" value="Mdm34_N"/>
    <property type="match status" value="1"/>
</dbReference>
<keyword evidence="7" id="KW-0446">Lipid-binding</keyword>
<keyword evidence="12" id="KW-1185">Reference proteome</keyword>
<evidence type="ECO:0000256" key="7">
    <source>
        <dbReference type="ARBA" id="ARBA00023121"/>
    </source>
</evidence>
<evidence type="ECO:0000313" key="12">
    <source>
        <dbReference type="Proteomes" id="UP000789706"/>
    </source>
</evidence>
<reference evidence="11" key="1">
    <citation type="submission" date="2021-06" db="EMBL/GenBank/DDBJ databases">
        <authorList>
            <person name="Kallberg Y."/>
            <person name="Tangrot J."/>
            <person name="Rosling A."/>
        </authorList>
    </citation>
    <scope>NUCLEOTIDE SEQUENCE</scope>
    <source>
        <strain evidence="11">AZ414A</strain>
    </source>
</reference>
<dbReference type="InterPro" id="IPR027536">
    <property type="entry name" value="MDM34"/>
</dbReference>
<dbReference type="GO" id="GO:0008289">
    <property type="term" value="F:lipid binding"/>
    <property type="evidence" value="ECO:0007669"/>
    <property type="project" value="UniProtKB-KW"/>
</dbReference>
<dbReference type="PANTHER" id="PTHR28185">
    <property type="entry name" value="MITOCHONDRIAL DISTRIBUTION AND MORPHOLOGY PROTEIN 34"/>
    <property type="match status" value="1"/>
</dbReference>
<comment type="subcellular location">
    <subcellularLocation>
        <location evidence="1">Membrane</location>
    </subcellularLocation>
</comment>
<dbReference type="GO" id="GO:0032865">
    <property type="term" value="C:ERMES complex"/>
    <property type="evidence" value="ECO:0007669"/>
    <property type="project" value="InterPro"/>
</dbReference>
<dbReference type="EMBL" id="CAJVPK010000734">
    <property type="protein sequence ID" value="CAG8544147.1"/>
    <property type="molecule type" value="Genomic_DNA"/>
</dbReference>
<evidence type="ECO:0000256" key="2">
    <source>
        <dbReference type="ARBA" id="ARBA00022448"/>
    </source>
</evidence>
<dbReference type="GO" id="GO:0015914">
    <property type="term" value="P:phospholipid transport"/>
    <property type="evidence" value="ECO:0007669"/>
    <property type="project" value="TreeGrafter"/>
</dbReference>